<organism evidence="1 2">
    <name type="scientific">Synechococcus phage S-CBP42</name>
    <dbReference type="NCBI Taxonomy" id="461711"/>
    <lineage>
        <taxon>Viruses</taxon>
        <taxon>Duplodnaviria</taxon>
        <taxon>Heunggongvirae</taxon>
        <taxon>Uroviricota</taxon>
        <taxon>Caudoviricetes</taxon>
        <taxon>Autographivirales</taxon>
        <taxon>Aegirvirus</taxon>
        <taxon>Aegirvirus SCBP42</taxon>
    </lineage>
</organism>
<dbReference type="RefSeq" id="YP_009220218.1">
    <property type="nucleotide sequence ID" value="NC_029031.1"/>
</dbReference>
<proteinExistence type="predicted"/>
<name>A0A096VKU4_9CAUD</name>
<dbReference type="EMBL" id="KC310805">
    <property type="protein sequence ID" value="AGK86685.1"/>
    <property type="molecule type" value="Genomic_DNA"/>
</dbReference>
<evidence type="ECO:0000313" key="2">
    <source>
        <dbReference type="Proteomes" id="UP000030042"/>
    </source>
</evidence>
<gene>
    <name evidence="1" type="ORF">S-CBP42_0034</name>
</gene>
<accession>A0A096VKU4</accession>
<evidence type="ECO:0000313" key="1">
    <source>
        <dbReference type="EMBL" id="AGK86685.1"/>
    </source>
</evidence>
<keyword evidence="2" id="KW-1185">Reference proteome</keyword>
<dbReference type="KEGG" id="vg:26646391"/>
<sequence>MHNTQFSAAVTAARLAAGQPVSTAALAHLAKVEAQIKQVQAAR</sequence>
<reference evidence="1 2" key="2">
    <citation type="journal article" date="2015" name="PLoS ONE">
        <title>Comparative Genomic and Phylogenomic Analyses Reveal a Conserved Core Genome Shared by Estuarine and Oceanic Cyanopodoviruses.</title>
        <authorList>
            <person name="Huang S."/>
            <person name="Zhang S."/>
            <person name="Jiao N."/>
            <person name="Chen F."/>
        </authorList>
    </citation>
    <scope>NUCLEOTIDE SEQUENCE [LARGE SCALE GENOMIC DNA]</scope>
</reference>
<dbReference type="GeneID" id="26646391"/>
<reference evidence="2" key="1">
    <citation type="submission" date="2012-12" db="EMBL/GenBank/DDBJ databases">
        <title>Genomics of marine cyanopodoviruses.</title>
        <authorList>
            <person name="Huang S."/>
            <person name="Chen F."/>
        </authorList>
    </citation>
    <scope>NUCLEOTIDE SEQUENCE [LARGE SCALE GENOMIC DNA]</scope>
</reference>
<dbReference type="Proteomes" id="UP000030042">
    <property type="component" value="Segment"/>
</dbReference>
<protein>
    <submittedName>
        <fullName evidence="1">Uncharacterized protein</fullName>
    </submittedName>
</protein>